<evidence type="ECO:0000313" key="6">
    <source>
        <dbReference type="Proteomes" id="UP000233375"/>
    </source>
</evidence>
<keyword evidence="2" id="KW-0238">DNA-binding</keyword>
<dbReference type="Proteomes" id="UP000233375">
    <property type="component" value="Unassembled WGS sequence"/>
</dbReference>
<organism evidence="5 6">
    <name type="scientific">Niallia nealsonii</name>
    <dbReference type="NCBI Taxonomy" id="115979"/>
    <lineage>
        <taxon>Bacteria</taxon>
        <taxon>Bacillati</taxon>
        <taxon>Bacillota</taxon>
        <taxon>Bacilli</taxon>
        <taxon>Bacillales</taxon>
        <taxon>Bacillaceae</taxon>
        <taxon>Niallia</taxon>
    </lineage>
</organism>
<dbReference type="Gene3D" id="1.10.10.60">
    <property type="entry name" value="Homeodomain-like"/>
    <property type="match status" value="1"/>
</dbReference>
<dbReference type="InterPro" id="IPR009057">
    <property type="entry name" value="Homeodomain-like_sf"/>
</dbReference>
<dbReference type="EMBL" id="PISE01000010">
    <property type="protein sequence ID" value="PKG24868.1"/>
    <property type="molecule type" value="Genomic_DNA"/>
</dbReference>
<evidence type="ECO:0000256" key="1">
    <source>
        <dbReference type="ARBA" id="ARBA00023015"/>
    </source>
</evidence>
<comment type="caution">
    <text evidence="5">The sequence shown here is derived from an EMBL/GenBank/DDBJ whole genome shotgun (WGS) entry which is preliminary data.</text>
</comment>
<dbReference type="GO" id="GO:0043565">
    <property type="term" value="F:sequence-specific DNA binding"/>
    <property type="evidence" value="ECO:0007669"/>
    <property type="project" value="InterPro"/>
</dbReference>
<sequence>MKGKSNIIFTPSQPELKFSSQNYIEYCPQNLIRSEVSLFYQFTIDRHDEGFLQVIPDGCFDLLFCTHPIHPFAVIASSPNQRCIYNFQPDCEYFAVRFYPEQNSLPFAIPLKELIQQQQVPLFDVVNLPSFLLEKIASFPNFQERVKWFQHFLHTIQQKSDYTHNLVSHCIKKIYSSNGAINIKELSTETGYSDRYIRKKFEETIGFSPKNFSQIVRLQYSINEILNVTSPMEDKMDYGFFDQSHFYKNFKKHMALTPKQFREKFYMEK</sequence>
<dbReference type="InterPro" id="IPR046532">
    <property type="entry name" value="DUF6597"/>
</dbReference>
<dbReference type="PANTHER" id="PTHR43280">
    <property type="entry name" value="ARAC-FAMILY TRANSCRIPTIONAL REGULATOR"/>
    <property type="match status" value="1"/>
</dbReference>
<evidence type="ECO:0000256" key="3">
    <source>
        <dbReference type="ARBA" id="ARBA00023163"/>
    </source>
</evidence>
<dbReference type="PROSITE" id="PS01124">
    <property type="entry name" value="HTH_ARAC_FAMILY_2"/>
    <property type="match status" value="1"/>
</dbReference>
<dbReference type="InterPro" id="IPR018060">
    <property type="entry name" value="HTH_AraC"/>
</dbReference>
<feature type="domain" description="HTH araC/xylS-type" evidence="4">
    <location>
        <begin position="165"/>
        <end position="264"/>
    </location>
</feature>
<dbReference type="SUPFAM" id="SSF46689">
    <property type="entry name" value="Homeodomain-like"/>
    <property type="match status" value="1"/>
</dbReference>
<dbReference type="AlphaFoldDB" id="A0A2N0Z5S2"/>
<gene>
    <name evidence="5" type="ORF">CWS01_04730</name>
</gene>
<proteinExistence type="predicted"/>
<dbReference type="Pfam" id="PF12833">
    <property type="entry name" value="HTH_18"/>
    <property type="match status" value="1"/>
</dbReference>
<name>A0A2N0Z5S2_9BACI</name>
<dbReference type="RefSeq" id="WP_101175898.1">
    <property type="nucleotide sequence ID" value="NZ_PISE01000010.1"/>
</dbReference>
<reference evidence="5 6" key="1">
    <citation type="journal article" date="2003" name="Int. J. Syst. Evol. Microbiol.">
        <title>Bacillus nealsonii sp. nov., isolated from a spacecraft-assembly facility, whose spores are gamma-radiation resistant.</title>
        <authorList>
            <person name="Venkateswaran K."/>
            <person name="Kempf M."/>
            <person name="Chen F."/>
            <person name="Satomi M."/>
            <person name="Nicholson W."/>
            <person name="Kern R."/>
        </authorList>
    </citation>
    <scope>NUCLEOTIDE SEQUENCE [LARGE SCALE GENOMIC DNA]</scope>
    <source>
        <strain evidence="5 6">FO-92</strain>
    </source>
</reference>
<accession>A0A2N0Z5S2</accession>
<protein>
    <submittedName>
        <fullName evidence="5">AraC family transcriptional regulator</fullName>
    </submittedName>
</protein>
<keyword evidence="6" id="KW-1185">Reference proteome</keyword>
<dbReference type="SMART" id="SM00342">
    <property type="entry name" value="HTH_ARAC"/>
    <property type="match status" value="1"/>
</dbReference>
<dbReference type="Pfam" id="PF20240">
    <property type="entry name" value="DUF6597"/>
    <property type="match status" value="1"/>
</dbReference>
<evidence type="ECO:0000259" key="4">
    <source>
        <dbReference type="PROSITE" id="PS01124"/>
    </source>
</evidence>
<dbReference type="GO" id="GO:0003700">
    <property type="term" value="F:DNA-binding transcription factor activity"/>
    <property type="evidence" value="ECO:0007669"/>
    <property type="project" value="InterPro"/>
</dbReference>
<evidence type="ECO:0000256" key="2">
    <source>
        <dbReference type="ARBA" id="ARBA00023125"/>
    </source>
</evidence>
<dbReference type="PANTHER" id="PTHR43280:SF2">
    <property type="entry name" value="HTH-TYPE TRANSCRIPTIONAL REGULATOR EXSA"/>
    <property type="match status" value="1"/>
</dbReference>
<evidence type="ECO:0000313" key="5">
    <source>
        <dbReference type="EMBL" id="PKG24868.1"/>
    </source>
</evidence>
<dbReference type="OrthoDB" id="323290at2"/>
<keyword evidence="3" id="KW-0804">Transcription</keyword>
<keyword evidence="1" id="KW-0805">Transcription regulation</keyword>